<dbReference type="KEGG" id="acab:QRX50_12060"/>
<reference evidence="3 4" key="1">
    <citation type="submission" date="2023-06" db="EMBL/GenBank/DDBJ databases">
        <authorList>
            <person name="Oyuntsetseg B."/>
            <person name="Kim S.B."/>
        </authorList>
    </citation>
    <scope>NUCLEOTIDE SEQUENCE [LARGE SCALE GENOMIC DNA]</scope>
    <source>
        <strain evidence="3 4">2-15</strain>
    </source>
</reference>
<keyword evidence="2" id="KW-0472">Membrane</keyword>
<gene>
    <name evidence="3" type="ORF">QRX50_12060</name>
</gene>
<feature type="compositionally biased region" description="Low complexity" evidence="1">
    <location>
        <begin position="39"/>
        <end position="55"/>
    </location>
</feature>
<feature type="transmembrane region" description="Helical" evidence="2">
    <location>
        <begin position="6"/>
        <end position="26"/>
    </location>
</feature>
<organism evidence="3 4">
    <name type="scientific">Amycolatopsis carbonis</name>
    <dbReference type="NCBI Taxonomy" id="715471"/>
    <lineage>
        <taxon>Bacteria</taxon>
        <taxon>Bacillati</taxon>
        <taxon>Actinomycetota</taxon>
        <taxon>Actinomycetes</taxon>
        <taxon>Pseudonocardiales</taxon>
        <taxon>Pseudonocardiaceae</taxon>
        <taxon>Amycolatopsis</taxon>
    </lineage>
</organism>
<dbReference type="AlphaFoldDB" id="A0A9Y2IN92"/>
<protein>
    <submittedName>
        <fullName evidence="3">LapA family protein</fullName>
    </submittedName>
</protein>
<feature type="compositionally biased region" description="Basic residues" evidence="1">
    <location>
        <begin position="143"/>
        <end position="152"/>
    </location>
</feature>
<keyword evidence="4" id="KW-1185">Reference proteome</keyword>
<proteinExistence type="predicted"/>
<keyword evidence="2" id="KW-0812">Transmembrane</keyword>
<feature type="region of interest" description="Disordered" evidence="1">
    <location>
        <begin position="36"/>
        <end position="152"/>
    </location>
</feature>
<sequence>MLWLFGQIWLWLLVAFLLGALVMWLIMRAGRPKRSREPAASAAGAGSTSGSTSGSLADVAEPSDAERTQYIPVTSYDYDEQPERVYNDYPEVDPDEPYAPDEPSGHRIGRLPDPEPHLSGDLNWPTAEEPVDGWPRDDEPHKSAPRRPGRGG</sequence>
<dbReference type="EMBL" id="CP127294">
    <property type="protein sequence ID" value="WIX81433.1"/>
    <property type="molecule type" value="Genomic_DNA"/>
</dbReference>
<evidence type="ECO:0000313" key="4">
    <source>
        <dbReference type="Proteomes" id="UP001236014"/>
    </source>
</evidence>
<evidence type="ECO:0000313" key="3">
    <source>
        <dbReference type="EMBL" id="WIX81433.1"/>
    </source>
</evidence>
<keyword evidence="2" id="KW-1133">Transmembrane helix</keyword>
<dbReference type="RefSeq" id="WP_285972028.1">
    <property type="nucleotide sequence ID" value="NZ_CP127294.1"/>
</dbReference>
<name>A0A9Y2IN92_9PSEU</name>
<accession>A0A9Y2IN92</accession>
<evidence type="ECO:0000256" key="2">
    <source>
        <dbReference type="SAM" id="Phobius"/>
    </source>
</evidence>
<feature type="compositionally biased region" description="Acidic residues" evidence="1">
    <location>
        <begin position="90"/>
        <end position="99"/>
    </location>
</feature>
<evidence type="ECO:0000256" key="1">
    <source>
        <dbReference type="SAM" id="MobiDB-lite"/>
    </source>
</evidence>
<dbReference type="Proteomes" id="UP001236014">
    <property type="component" value="Chromosome"/>
</dbReference>